<comment type="caution">
    <text evidence="2">The sequence shown here is derived from an EMBL/GenBank/DDBJ whole genome shotgun (WGS) entry which is preliminary data.</text>
</comment>
<sequence>PKRPEKSRLPNDDNNDADRHNTYDEQQLDEPVYRSSSPPVPTIKNKDKKQKANHNV</sequence>
<feature type="region of interest" description="Disordered" evidence="1">
    <location>
        <begin position="1"/>
        <end position="56"/>
    </location>
</feature>
<organism evidence="2 3">
    <name type="scientific">Rotaria magnacalcarata</name>
    <dbReference type="NCBI Taxonomy" id="392030"/>
    <lineage>
        <taxon>Eukaryota</taxon>
        <taxon>Metazoa</taxon>
        <taxon>Spiralia</taxon>
        <taxon>Gnathifera</taxon>
        <taxon>Rotifera</taxon>
        <taxon>Eurotatoria</taxon>
        <taxon>Bdelloidea</taxon>
        <taxon>Philodinida</taxon>
        <taxon>Philodinidae</taxon>
        <taxon>Rotaria</taxon>
    </lineage>
</organism>
<evidence type="ECO:0000313" key="3">
    <source>
        <dbReference type="Proteomes" id="UP000681967"/>
    </source>
</evidence>
<dbReference type="EMBL" id="CAJOBH010088415">
    <property type="protein sequence ID" value="CAF4552568.1"/>
    <property type="molecule type" value="Genomic_DNA"/>
</dbReference>
<protein>
    <submittedName>
        <fullName evidence="2">Uncharacterized protein</fullName>
    </submittedName>
</protein>
<dbReference type="AlphaFoldDB" id="A0A8S2YEK1"/>
<dbReference type="Proteomes" id="UP000681967">
    <property type="component" value="Unassembled WGS sequence"/>
</dbReference>
<accession>A0A8S2YEK1</accession>
<feature type="compositionally biased region" description="Basic residues" evidence="1">
    <location>
        <begin position="46"/>
        <end position="56"/>
    </location>
</feature>
<evidence type="ECO:0000313" key="2">
    <source>
        <dbReference type="EMBL" id="CAF4552568.1"/>
    </source>
</evidence>
<proteinExistence type="predicted"/>
<gene>
    <name evidence="2" type="ORF">BYL167_LOCUS38173</name>
</gene>
<evidence type="ECO:0000256" key="1">
    <source>
        <dbReference type="SAM" id="MobiDB-lite"/>
    </source>
</evidence>
<feature type="non-terminal residue" evidence="2">
    <location>
        <position position="1"/>
    </location>
</feature>
<reference evidence="2" key="1">
    <citation type="submission" date="2021-02" db="EMBL/GenBank/DDBJ databases">
        <authorList>
            <person name="Nowell W R."/>
        </authorList>
    </citation>
    <scope>NUCLEOTIDE SEQUENCE</scope>
</reference>
<feature type="non-terminal residue" evidence="2">
    <location>
        <position position="56"/>
    </location>
</feature>
<feature type="compositionally biased region" description="Basic and acidic residues" evidence="1">
    <location>
        <begin position="1"/>
        <end position="23"/>
    </location>
</feature>
<name>A0A8S2YEK1_9BILA</name>